<dbReference type="Pfam" id="PF01507">
    <property type="entry name" value="PAPS_reduct"/>
    <property type="match status" value="1"/>
</dbReference>
<feature type="compositionally biased region" description="Basic and acidic residues" evidence="1">
    <location>
        <begin position="499"/>
        <end position="509"/>
    </location>
</feature>
<feature type="compositionally biased region" description="Polar residues" evidence="1">
    <location>
        <begin position="513"/>
        <end position="526"/>
    </location>
</feature>
<evidence type="ECO:0000313" key="4">
    <source>
        <dbReference type="Proteomes" id="UP000027395"/>
    </source>
</evidence>
<dbReference type="PATRIC" id="fig|388467.6.peg.2619"/>
<dbReference type="RefSeq" id="WP_042154684.1">
    <property type="nucleotide sequence ID" value="NZ_CM002803.1"/>
</dbReference>
<dbReference type="SUPFAM" id="SSF52402">
    <property type="entry name" value="Adenine nucleotide alpha hydrolases-like"/>
    <property type="match status" value="1"/>
</dbReference>
<sequence>MAIDQQISLFPSRNIEAFINDLEILNQEVQDLYCLDEIPWVIGYSGGKDSTASLQLIWNAIATLPPEKLNKKIYVISTDTLVENPIVSAWVNNSLNRMKLVAQKNNLPIEPHLLTPEVTQTYWVGLIGKGYPAPRHRFRWCTGRLKIDPSNRFIRDVVRSNGEAIVILGTRKTESSNRAMIMAKREINRVRDHLCPHPHLPSSLLYTPIESWRTDEVWMYLMQWENPWGLDNKELFAMYRGATADNDCPLVVDTSTPSCGSSRFGCWVCTLVDSDKSLTAMIQNDQEKEWLQPLIDIRLELDIQNDRDKRDFRRLVGKVQLFERNIDGEISVEPIPGPYTKKWREHWLRRVLEAQQQIRQTAPEEYRDITLITIGELSEIRRIWLEEKHEFDDSVPKIYQEVMGETFEDPRLGAGNTVLGADEWELLEELSQGDTMYMELMAKLIDTERQYKTMARRNGIYDDLEKCLETSSRPQEQAINNAHYERNLKEAAKTGNVEQVKHAIEDKNPEPPQQLSWGSLKFQNPT</sequence>
<dbReference type="EMBL" id="CM002803">
    <property type="protein sequence ID" value="KEI67559.1"/>
    <property type="molecule type" value="Genomic_DNA"/>
</dbReference>
<gene>
    <name evidence="3" type="ORF">A19Y_2672</name>
</gene>
<dbReference type="Gene3D" id="3.40.50.620">
    <property type="entry name" value="HUPs"/>
    <property type="match status" value="1"/>
</dbReference>
<evidence type="ECO:0000259" key="2">
    <source>
        <dbReference type="Pfam" id="PF01507"/>
    </source>
</evidence>
<proteinExistence type="predicted"/>
<dbReference type="Proteomes" id="UP000027395">
    <property type="component" value="Chromosome"/>
</dbReference>
<name>A0A073CGW7_PLAA1</name>
<feature type="region of interest" description="Disordered" evidence="1">
    <location>
        <begin position="495"/>
        <end position="526"/>
    </location>
</feature>
<dbReference type="NCBIfam" id="NF005316">
    <property type="entry name" value="PRK06850.1"/>
    <property type="match status" value="1"/>
</dbReference>
<accession>A0A073CGW7</accession>
<keyword evidence="3" id="KW-0548">Nucleotidyltransferase</keyword>
<dbReference type="GO" id="GO:0004781">
    <property type="term" value="F:sulfate adenylyltransferase (ATP) activity"/>
    <property type="evidence" value="ECO:0007669"/>
    <property type="project" value="UniProtKB-EC"/>
</dbReference>
<keyword evidence="4" id="KW-1185">Reference proteome</keyword>
<feature type="domain" description="Phosphoadenosine phosphosulphate reductase" evidence="2">
    <location>
        <begin position="41"/>
        <end position="224"/>
    </location>
</feature>
<dbReference type="InterPro" id="IPR014729">
    <property type="entry name" value="Rossmann-like_a/b/a_fold"/>
</dbReference>
<dbReference type="EC" id="2.7.7.4" evidence="3"/>
<dbReference type="PANTHER" id="PTHR43196:SF2">
    <property type="entry name" value="PHOSPHOADENOSINE PHOSPHOSULFATE REDUCTASE"/>
    <property type="match status" value="1"/>
</dbReference>
<keyword evidence="3" id="KW-0808">Transferase</keyword>
<evidence type="ECO:0000313" key="3">
    <source>
        <dbReference type="EMBL" id="KEI67559.1"/>
    </source>
</evidence>
<protein>
    <submittedName>
        <fullName evidence="3">Sulfate adenylyltransferase subunit 2</fullName>
        <ecNumber evidence="3">2.7.7.4</ecNumber>
    </submittedName>
</protein>
<dbReference type="InterPro" id="IPR017598">
    <property type="entry name" value="SulphurTrfase_DndC"/>
</dbReference>
<dbReference type="STRING" id="388467.A19Y_2672"/>
<evidence type="ECO:0000256" key="1">
    <source>
        <dbReference type="SAM" id="MobiDB-lite"/>
    </source>
</evidence>
<dbReference type="AlphaFoldDB" id="A0A073CGW7"/>
<dbReference type="eggNOG" id="COG0175">
    <property type="taxonomic scope" value="Bacteria"/>
</dbReference>
<dbReference type="NCBIfam" id="TIGR03183">
    <property type="entry name" value="DNA_S_dndC"/>
    <property type="match status" value="1"/>
</dbReference>
<organism evidence="3 4">
    <name type="scientific">Planktothrix agardhii (strain NIVA-CYA 126/8)</name>
    <dbReference type="NCBI Taxonomy" id="388467"/>
    <lineage>
        <taxon>Bacteria</taxon>
        <taxon>Bacillati</taxon>
        <taxon>Cyanobacteriota</taxon>
        <taxon>Cyanophyceae</taxon>
        <taxon>Oscillatoriophycideae</taxon>
        <taxon>Oscillatoriales</taxon>
        <taxon>Microcoleaceae</taxon>
        <taxon>Planktothrix</taxon>
    </lineage>
</organism>
<dbReference type="PANTHER" id="PTHR43196">
    <property type="entry name" value="SULFATE ADENYLYLTRANSFERASE SUBUNIT 2"/>
    <property type="match status" value="1"/>
</dbReference>
<dbReference type="HOGENOM" id="CLU_027799_2_1_3"/>
<dbReference type="InterPro" id="IPR050128">
    <property type="entry name" value="Sulfate_adenylyltrnsfr_sub2"/>
</dbReference>
<reference evidence="3 4" key="1">
    <citation type="journal article" date="2014" name="Appl. Environ. Microbiol.">
        <title>Elucidation of insertion elements encoded on plasmids and in vitro construction of shuttle vectors from the toxic cyanobacterium Planktothrix.</title>
        <authorList>
            <person name="Christiansen G."/>
            <person name="Goesmann A."/>
            <person name="Kurmayer R."/>
        </authorList>
    </citation>
    <scope>NUCLEOTIDE SEQUENCE [LARGE SCALE GENOMIC DNA]</scope>
    <source>
        <strain evidence="3 4">NIVA-CYA 126/8</strain>
    </source>
</reference>
<dbReference type="InterPro" id="IPR002500">
    <property type="entry name" value="PAPS_reduct_dom"/>
</dbReference>